<dbReference type="EMBL" id="MT142964">
    <property type="protein sequence ID" value="QJA91132.1"/>
    <property type="molecule type" value="Genomic_DNA"/>
</dbReference>
<protein>
    <submittedName>
        <fullName evidence="2">Uncharacterized protein</fullName>
    </submittedName>
</protein>
<organism evidence="2">
    <name type="scientific">viral metagenome</name>
    <dbReference type="NCBI Taxonomy" id="1070528"/>
    <lineage>
        <taxon>unclassified sequences</taxon>
        <taxon>metagenomes</taxon>
        <taxon>organismal metagenomes</taxon>
    </lineage>
</organism>
<evidence type="ECO:0000313" key="2">
    <source>
        <dbReference type="EMBL" id="QJA91132.1"/>
    </source>
</evidence>
<accession>A0A6M3LBX3</accession>
<dbReference type="AlphaFoldDB" id="A0A6M3LBX3"/>
<evidence type="ECO:0000313" key="1">
    <source>
        <dbReference type="EMBL" id="QJA80553.1"/>
    </source>
</evidence>
<reference evidence="2" key="1">
    <citation type="submission" date="2020-03" db="EMBL/GenBank/DDBJ databases">
        <title>The deep terrestrial virosphere.</title>
        <authorList>
            <person name="Holmfeldt K."/>
            <person name="Nilsson E."/>
            <person name="Simone D."/>
            <person name="Lopez-Fernandez M."/>
            <person name="Wu X."/>
            <person name="de Brujin I."/>
            <person name="Lundin D."/>
            <person name="Andersson A."/>
            <person name="Bertilsson S."/>
            <person name="Dopson M."/>
        </authorList>
    </citation>
    <scope>NUCLEOTIDE SEQUENCE</scope>
    <source>
        <strain evidence="1">MM415A00701</strain>
        <strain evidence="2">MM415B03456</strain>
    </source>
</reference>
<proteinExistence type="predicted"/>
<sequence length="115" mass="13393">MAKTTKQDFREFQKEFMKYVELFGLKGYSVFFGREEIHGGHAEIRVNIRDRVATVVLSTEKHEKHFQTMRDCAKHEALHLLIAKLEDLAKRRYVTPGDISEECEGIVEILEKSIP</sequence>
<gene>
    <name evidence="1" type="ORF">MM415A00701_0022</name>
    <name evidence="2" type="ORF">MM415B03456_0006</name>
</gene>
<name>A0A6M3LBX3_9ZZZZ</name>
<dbReference type="EMBL" id="MT142426">
    <property type="protein sequence ID" value="QJA80553.1"/>
    <property type="molecule type" value="Genomic_DNA"/>
</dbReference>